<proteinExistence type="inferred from homology"/>
<dbReference type="InterPro" id="IPR050235">
    <property type="entry name" value="CK1_Ser-Thr_kinase"/>
</dbReference>
<dbReference type="CDD" id="cd14017">
    <property type="entry name" value="STKc_TTBK"/>
    <property type="match status" value="1"/>
</dbReference>
<keyword evidence="3" id="KW-0808">Transferase</keyword>
<keyword evidence="5" id="KW-0418">Kinase</keyword>
<dbReference type="PROSITE" id="PS50011">
    <property type="entry name" value="PROTEIN_KINASE_DOM"/>
    <property type="match status" value="1"/>
</dbReference>
<keyword evidence="10" id="KW-1185">Reference proteome</keyword>
<name>A0AAV5V7Q4_9BILA</name>
<dbReference type="GO" id="GO:0015630">
    <property type="term" value="C:microtubule cytoskeleton"/>
    <property type="evidence" value="ECO:0007669"/>
    <property type="project" value="UniProtKB-ARBA"/>
</dbReference>
<dbReference type="InterPro" id="IPR008271">
    <property type="entry name" value="Ser/Thr_kinase_AS"/>
</dbReference>
<dbReference type="PANTHER" id="PTHR11909">
    <property type="entry name" value="CASEIN KINASE-RELATED"/>
    <property type="match status" value="1"/>
</dbReference>
<dbReference type="PROSITE" id="PS00108">
    <property type="entry name" value="PROTEIN_KINASE_ST"/>
    <property type="match status" value="1"/>
</dbReference>
<accession>A0AAV5V7Q4</accession>
<evidence type="ECO:0000256" key="6">
    <source>
        <dbReference type="ARBA" id="ARBA00022840"/>
    </source>
</evidence>
<protein>
    <recommendedName>
        <fullName evidence="1">non-specific serine/threonine protein kinase</fullName>
        <ecNumber evidence="1">2.7.11.1</ecNumber>
    </recommendedName>
</protein>
<feature type="domain" description="Protein kinase" evidence="8">
    <location>
        <begin position="35"/>
        <end position="319"/>
    </location>
</feature>
<organism evidence="9 10">
    <name type="scientific">Pristionchus fissidentatus</name>
    <dbReference type="NCBI Taxonomy" id="1538716"/>
    <lineage>
        <taxon>Eukaryota</taxon>
        <taxon>Metazoa</taxon>
        <taxon>Ecdysozoa</taxon>
        <taxon>Nematoda</taxon>
        <taxon>Chromadorea</taxon>
        <taxon>Rhabditida</taxon>
        <taxon>Rhabditina</taxon>
        <taxon>Diplogasteromorpha</taxon>
        <taxon>Diplogasteroidea</taxon>
        <taxon>Neodiplogasteridae</taxon>
        <taxon>Pristionchus</taxon>
    </lineage>
</organism>
<evidence type="ECO:0000256" key="3">
    <source>
        <dbReference type="ARBA" id="ARBA00022679"/>
    </source>
</evidence>
<dbReference type="EMBL" id="BTSY01000002">
    <property type="protein sequence ID" value="GMT14736.1"/>
    <property type="molecule type" value="Genomic_DNA"/>
</dbReference>
<dbReference type="EC" id="2.7.11.1" evidence="1"/>
<dbReference type="GO" id="GO:0005524">
    <property type="term" value="F:ATP binding"/>
    <property type="evidence" value="ECO:0007669"/>
    <property type="project" value="UniProtKB-KW"/>
</dbReference>
<comment type="similarity">
    <text evidence="7">Belongs to the protein kinase superfamily. CK1 Ser/Thr protein kinase family.</text>
</comment>
<evidence type="ECO:0000313" key="10">
    <source>
        <dbReference type="Proteomes" id="UP001432322"/>
    </source>
</evidence>
<dbReference type="FunFam" id="1.10.510.10:FF:001932">
    <property type="entry name" value="Protein CBG11137"/>
    <property type="match status" value="1"/>
</dbReference>
<gene>
    <name evidence="9" type="ORF">PFISCL1PPCAC_6033</name>
</gene>
<dbReference type="SUPFAM" id="SSF56112">
    <property type="entry name" value="Protein kinase-like (PK-like)"/>
    <property type="match status" value="1"/>
</dbReference>
<evidence type="ECO:0000256" key="4">
    <source>
        <dbReference type="ARBA" id="ARBA00022741"/>
    </source>
</evidence>
<sequence length="319" mass="36663">PLIPFSFLTHEWSVDMAAPLNELVQLKEGEEIGKFAVVKKLGEGGFGAVYMVKDKDNDELHALKVESTNEPLQMLKLEVVVLMELNRTERPRHFCEIFGKGQKHNFNYLVMTLVGKSLQDLRVNSPLQRFSMGTGLSVGKQCLEAIMDLHHIGYLHRDIKPANYTIGRRIIAEERKVYMLDFGMARKYIKDDGTLRNPRKLAGFRGTVKYAPIACHIQREQCRKDDIESWLYMVIELIRGHLPWRNIPDPADVGQKKKDCRKEKYKELFGGCPRKLLDVFPILDNGKFFDTPDYAAITALCKDAIVICGVQEFPYDWEQ</sequence>
<dbReference type="AlphaFoldDB" id="A0AAV5V7Q4"/>
<keyword evidence="2" id="KW-0723">Serine/threonine-protein kinase</keyword>
<evidence type="ECO:0000256" key="5">
    <source>
        <dbReference type="ARBA" id="ARBA00022777"/>
    </source>
</evidence>
<evidence type="ECO:0000256" key="1">
    <source>
        <dbReference type="ARBA" id="ARBA00012513"/>
    </source>
</evidence>
<dbReference type="Pfam" id="PF00069">
    <property type="entry name" value="Pkinase"/>
    <property type="match status" value="1"/>
</dbReference>
<dbReference type="InterPro" id="IPR011009">
    <property type="entry name" value="Kinase-like_dom_sf"/>
</dbReference>
<reference evidence="9" key="1">
    <citation type="submission" date="2023-10" db="EMBL/GenBank/DDBJ databases">
        <title>Genome assembly of Pristionchus species.</title>
        <authorList>
            <person name="Yoshida K."/>
            <person name="Sommer R.J."/>
        </authorList>
    </citation>
    <scope>NUCLEOTIDE SEQUENCE</scope>
    <source>
        <strain evidence="9">RS5133</strain>
    </source>
</reference>
<evidence type="ECO:0000313" key="9">
    <source>
        <dbReference type="EMBL" id="GMT14736.1"/>
    </source>
</evidence>
<dbReference type="Gene3D" id="1.10.510.10">
    <property type="entry name" value="Transferase(Phosphotransferase) domain 1"/>
    <property type="match status" value="1"/>
</dbReference>
<dbReference type="FunFam" id="3.30.200.20:FF:000358">
    <property type="entry name" value="Tau tubulin kinase 2b"/>
    <property type="match status" value="1"/>
</dbReference>
<feature type="non-terminal residue" evidence="9">
    <location>
        <position position="1"/>
    </location>
</feature>
<evidence type="ECO:0000259" key="8">
    <source>
        <dbReference type="PROSITE" id="PS50011"/>
    </source>
</evidence>
<evidence type="ECO:0000256" key="2">
    <source>
        <dbReference type="ARBA" id="ARBA00022527"/>
    </source>
</evidence>
<dbReference type="SMART" id="SM00220">
    <property type="entry name" value="S_TKc"/>
    <property type="match status" value="1"/>
</dbReference>
<evidence type="ECO:0000256" key="7">
    <source>
        <dbReference type="ARBA" id="ARBA00061588"/>
    </source>
</evidence>
<dbReference type="Proteomes" id="UP001432322">
    <property type="component" value="Unassembled WGS sequence"/>
</dbReference>
<dbReference type="GO" id="GO:0004674">
    <property type="term" value="F:protein serine/threonine kinase activity"/>
    <property type="evidence" value="ECO:0007669"/>
    <property type="project" value="UniProtKB-KW"/>
</dbReference>
<keyword evidence="6" id="KW-0067">ATP-binding</keyword>
<dbReference type="InterPro" id="IPR000719">
    <property type="entry name" value="Prot_kinase_dom"/>
</dbReference>
<dbReference type="InterPro" id="IPR047916">
    <property type="entry name" value="TTBK_Asator-like_STKc"/>
</dbReference>
<comment type="caution">
    <text evidence="9">The sequence shown here is derived from an EMBL/GenBank/DDBJ whole genome shotgun (WGS) entry which is preliminary data.</text>
</comment>
<keyword evidence="4" id="KW-0547">Nucleotide-binding</keyword>